<reference evidence="1 2" key="1">
    <citation type="submission" date="2017-04" db="EMBL/GenBank/DDBJ databases">
        <authorList>
            <person name="Afonso C.L."/>
            <person name="Miller P.J."/>
            <person name="Scott M.A."/>
            <person name="Spackman E."/>
            <person name="Goraichik I."/>
            <person name="Dimitrov K.M."/>
            <person name="Suarez D.L."/>
            <person name="Swayne D.E."/>
        </authorList>
    </citation>
    <scope>NUCLEOTIDE SEQUENCE [LARGE SCALE GENOMIC DNA]</scope>
    <source>
        <strain evidence="1 2">CGMCC 1.10972</strain>
    </source>
</reference>
<dbReference type="RefSeq" id="WP_084408542.1">
    <property type="nucleotide sequence ID" value="NZ_FWXR01000002.1"/>
</dbReference>
<protein>
    <recommendedName>
        <fullName evidence="3">Phosphonate metabolism protein</fullName>
    </recommendedName>
</protein>
<keyword evidence="2" id="KW-1185">Reference proteome</keyword>
<dbReference type="Proteomes" id="UP000192656">
    <property type="component" value="Unassembled WGS sequence"/>
</dbReference>
<dbReference type="STRING" id="937218.SAMN06297251_10276"/>
<dbReference type="Pfam" id="PF06299">
    <property type="entry name" value="DUF1045"/>
    <property type="match status" value="1"/>
</dbReference>
<organism evidence="1 2">
    <name type="scientific">Fulvimarina manganoxydans</name>
    <dbReference type="NCBI Taxonomy" id="937218"/>
    <lineage>
        <taxon>Bacteria</taxon>
        <taxon>Pseudomonadati</taxon>
        <taxon>Pseudomonadota</taxon>
        <taxon>Alphaproteobacteria</taxon>
        <taxon>Hyphomicrobiales</taxon>
        <taxon>Aurantimonadaceae</taxon>
        <taxon>Fulvimarina</taxon>
    </lineage>
</organism>
<evidence type="ECO:0008006" key="3">
    <source>
        <dbReference type="Google" id="ProtNLM"/>
    </source>
</evidence>
<name>A0A1W1YY14_9HYPH</name>
<evidence type="ECO:0000313" key="2">
    <source>
        <dbReference type="Proteomes" id="UP000192656"/>
    </source>
</evidence>
<accession>A0A1W1YY14</accession>
<dbReference type="InterPro" id="IPR009389">
    <property type="entry name" value="DUF1045"/>
</dbReference>
<gene>
    <name evidence="1" type="ORF">SAMN06297251_10276</name>
</gene>
<dbReference type="EMBL" id="FWXR01000002">
    <property type="protein sequence ID" value="SMC41024.1"/>
    <property type="molecule type" value="Genomic_DNA"/>
</dbReference>
<evidence type="ECO:0000313" key="1">
    <source>
        <dbReference type="EMBL" id="SMC41024.1"/>
    </source>
</evidence>
<dbReference type="AlphaFoldDB" id="A0A1W1YY14"/>
<proteinExistence type="predicted"/>
<sequence length="225" mass="25302">MRVAIYHTPPYEHPLTKAAADWLGRCAFTGAPKVSPIAPELTASARRYGFHATIRAPFRLAEGCDLGALEERLSDLCAKAAPIVFERLALAELGQFLALVAEPQPEALALLQRQILELAEPFRAPLSEAEIARRNPQKLTDRQRHYLEQWGYPYVLKDFRFHMTLTESLEPIVRRDVSDKARAHFAEFIDRPYRLDALALFVEPAAGADFTIRSIHPFGQAARKG</sequence>
<dbReference type="PIRSF" id="PIRSF033328">
    <property type="entry name" value="Phest_Mll4975"/>
    <property type="match status" value="1"/>
</dbReference>
<dbReference type="OrthoDB" id="4954742at2"/>